<feature type="binding site" evidence="7">
    <location>
        <position position="433"/>
    </location>
    <ligand>
        <name>ATP</name>
        <dbReference type="ChEBI" id="CHEBI:30616"/>
    </ligand>
</feature>
<dbReference type="InterPro" id="IPR011009">
    <property type="entry name" value="Kinase-like_dom_sf"/>
</dbReference>
<sequence length="680" mass="76894">MFRRFFKRIQKLFHRKNKVHPLNTDDTESCSFNAECPVELFLRADPRQVPENVTPIDEQTDTEKTVIPNVVEYSISEDEQTELELLQSKDQSLGNKIEEVQEDMENTEPPKLQDYSENVSPAGSNTPLQEQNIDMETEDTESSDNRIERISPDLFMENAESSTETFTQNSEDIGEVIEQRESSHCSTEITLQTTEDEQEVIEEVEGSETSTSSTESITQDSIAEEQVIEERKSSDSSSTESVLEKPSNESFGKRTKVLEILVQEVVETTGTAKPLEPPKRAIPVFSALRGYDPLQRLKLQESKEMSGKQPDLLSTGTNKPPGAANTGIPVFSRFRGSNLVPSPMGQERRVGPNIPPMRSPDLLQQFKNHNSTEKIPSAIPRITQRQINVNPSNELGAKTHMGDFQLHKLLGAGNFGRVYLAEQKQTRKKVAIKMIPREKVCDALAVRGVMREKEILELAKKKNHPFLIGLVTYFETQHDMCLAMDYASGGDLSSVMTRTLSIETSVFYTACIVLGVKFLHENKIVHRDLKPENIMLDERGFPKITDFGLSKAGIGFGNRMCGRCGTPAYWAPEIFVKTFYTRSVDWWAVGVILYQMVVGEFPFKGDSREELRDNVVNGRLNLPLSLNKETCRLLQGLLNKNPMKRLGSTERNAEEIMEMPFFRKIDWMLLMKRGIKPPSN</sequence>
<organism evidence="10">
    <name type="scientific">Xenopus tropicalis</name>
    <name type="common">Western clawed frog</name>
    <name type="synonym">Silurana tropicalis</name>
    <dbReference type="NCBI Taxonomy" id="8364"/>
    <lineage>
        <taxon>Eukaryota</taxon>
        <taxon>Metazoa</taxon>
        <taxon>Chordata</taxon>
        <taxon>Craniata</taxon>
        <taxon>Vertebrata</taxon>
        <taxon>Euteleostomi</taxon>
        <taxon>Amphibia</taxon>
        <taxon>Batrachia</taxon>
        <taxon>Anura</taxon>
        <taxon>Pipoidea</taxon>
        <taxon>Pipidae</taxon>
        <taxon>Xenopodinae</taxon>
        <taxon>Xenopus</taxon>
        <taxon>Silurana</taxon>
    </lineage>
</organism>
<feature type="domain" description="Protein kinase" evidence="9">
    <location>
        <begin position="404"/>
        <end position="662"/>
    </location>
</feature>
<feature type="compositionally biased region" description="Polar residues" evidence="8">
    <location>
        <begin position="115"/>
        <end position="132"/>
    </location>
</feature>
<keyword evidence="5" id="KW-0418">Kinase</keyword>
<proteinExistence type="predicted"/>
<feature type="region of interest" description="Disordered" evidence="8">
    <location>
        <begin position="203"/>
        <end position="250"/>
    </location>
</feature>
<evidence type="ECO:0000256" key="2">
    <source>
        <dbReference type="ARBA" id="ARBA00022553"/>
    </source>
</evidence>
<evidence type="ECO:0000313" key="10">
    <source>
        <dbReference type="Ensembl" id="ENSXETP00000118260"/>
    </source>
</evidence>
<dbReference type="InterPro" id="IPR017441">
    <property type="entry name" value="Protein_kinase_ATP_BS"/>
</dbReference>
<protein>
    <recommendedName>
        <fullName evidence="9">Protein kinase domain-containing protein</fullName>
    </recommendedName>
</protein>
<dbReference type="PROSITE" id="PS00108">
    <property type="entry name" value="PROTEIN_KINASE_ST"/>
    <property type="match status" value="1"/>
</dbReference>
<dbReference type="Pfam" id="PF00069">
    <property type="entry name" value="Pkinase"/>
    <property type="match status" value="1"/>
</dbReference>
<dbReference type="Gene3D" id="3.30.200.20">
    <property type="entry name" value="Phosphorylase Kinase, domain 1"/>
    <property type="match status" value="1"/>
</dbReference>
<keyword evidence="6 7" id="KW-0067">ATP-binding</keyword>
<keyword evidence="1" id="KW-0723">Serine/threonine-protein kinase</keyword>
<dbReference type="InParanoid" id="A0A803KCW1"/>
<dbReference type="PROSITE" id="PS50011">
    <property type="entry name" value="PROTEIN_KINASE_DOM"/>
    <property type="match status" value="1"/>
</dbReference>
<dbReference type="GO" id="GO:0004674">
    <property type="term" value="F:protein serine/threonine kinase activity"/>
    <property type="evidence" value="ECO:0007669"/>
    <property type="project" value="UniProtKB-KW"/>
</dbReference>
<feature type="region of interest" description="Disordered" evidence="8">
    <location>
        <begin position="302"/>
        <end position="330"/>
    </location>
</feature>
<dbReference type="PROSITE" id="PS00107">
    <property type="entry name" value="PROTEIN_KINASE_ATP"/>
    <property type="match status" value="1"/>
</dbReference>
<dbReference type="SUPFAM" id="SSF56112">
    <property type="entry name" value="Protein kinase-like (PK-like)"/>
    <property type="match status" value="1"/>
</dbReference>
<dbReference type="GO" id="GO:0005524">
    <property type="term" value="F:ATP binding"/>
    <property type="evidence" value="ECO:0007669"/>
    <property type="project" value="UniProtKB-UniRule"/>
</dbReference>
<dbReference type="InterPro" id="IPR008271">
    <property type="entry name" value="Ser/Thr_kinase_AS"/>
</dbReference>
<feature type="region of interest" description="Disordered" evidence="8">
    <location>
        <begin position="101"/>
        <end position="146"/>
    </location>
</feature>
<dbReference type="InterPro" id="IPR000719">
    <property type="entry name" value="Prot_kinase_dom"/>
</dbReference>
<evidence type="ECO:0000256" key="1">
    <source>
        <dbReference type="ARBA" id="ARBA00022527"/>
    </source>
</evidence>
<reference evidence="10" key="2">
    <citation type="submission" date="2021-03" db="UniProtKB">
        <authorList>
            <consortium name="Ensembl"/>
        </authorList>
    </citation>
    <scope>IDENTIFICATION</scope>
</reference>
<dbReference type="PANTHER" id="PTHR24351">
    <property type="entry name" value="RIBOSOMAL PROTEIN S6 KINASE"/>
    <property type="match status" value="1"/>
</dbReference>
<feature type="compositionally biased region" description="Low complexity" evidence="8">
    <location>
        <begin position="207"/>
        <end position="221"/>
    </location>
</feature>
<evidence type="ECO:0000256" key="7">
    <source>
        <dbReference type="PROSITE-ProRule" id="PRU10141"/>
    </source>
</evidence>
<feature type="compositionally biased region" description="Acidic residues" evidence="8">
    <location>
        <begin position="133"/>
        <end position="142"/>
    </location>
</feature>
<evidence type="ECO:0000256" key="6">
    <source>
        <dbReference type="ARBA" id="ARBA00022840"/>
    </source>
</evidence>
<evidence type="ECO:0000259" key="9">
    <source>
        <dbReference type="PROSITE" id="PS50011"/>
    </source>
</evidence>
<dbReference type="Ensembl" id="ENSXETT00000116357">
    <property type="protein sequence ID" value="ENSXETP00000118260"/>
    <property type="gene ID" value="ENSXETG00000047908"/>
</dbReference>
<keyword evidence="4 7" id="KW-0547">Nucleotide-binding</keyword>
<dbReference type="AlphaFoldDB" id="A0A803KCW1"/>
<keyword evidence="3" id="KW-0808">Transferase</keyword>
<reference evidence="10" key="1">
    <citation type="journal article" date="2010" name="Science">
        <title>The genome of the Western clawed frog Xenopus tropicalis.</title>
        <authorList>
            <person name="Hellsten U."/>
            <person name="Harland R.M."/>
            <person name="Gilchrist M.J."/>
            <person name="Hendrix D."/>
            <person name="Jurka J."/>
            <person name="Kapitonov V."/>
            <person name="Ovcharenko I."/>
            <person name="Putnam N.H."/>
            <person name="Shu S."/>
            <person name="Taher L."/>
            <person name="Blitz I.L."/>
            <person name="Blumberg B."/>
            <person name="Dichmann D.S."/>
            <person name="Dubchak I."/>
            <person name="Amaya E."/>
            <person name="Detter J.C."/>
            <person name="Fletcher R."/>
            <person name="Gerhard D.S."/>
            <person name="Goodstein D."/>
            <person name="Graves T."/>
            <person name="Grigoriev I.V."/>
            <person name="Grimwood J."/>
            <person name="Kawashima T."/>
            <person name="Lindquist E."/>
            <person name="Lucas S.M."/>
            <person name="Mead P.E."/>
            <person name="Mitros T."/>
            <person name="Ogino H."/>
            <person name="Ohta Y."/>
            <person name="Poliakov A.V."/>
            <person name="Pollet N."/>
            <person name="Robert J."/>
            <person name="Salamov A."/>
            <person name="Sater A.K."/>
            <person name="Schmutz J."/>
            <person name="Terry A."/>
            <person name="Vize P.D."/>
            <person name="Warren W.C."/>
            <person name="Wells D."/>
            <person name="Wills A."/>
            <person name="Wilson R.K."/>
            <person name="Zimmerman L.B."/>
            <person name="Zorn A.M."/>
            <person name="Grainger R."/>
            <person name="Grammer T."/>
            <person name="Khokha M.K."/>
            <person name="Richardson P.M."/>
            <person name="Rokhsar D.S."/>
        </authorList>
    </citation>
    <scope>NUCLEOTIDE SEQUENCE [LARGE SCALE GENOMIC DNA]</scope>
    <source>
        <strain evidence="10">Nigerian</strain>
    </source>
</reference>
<dbReference type="FunFam" id="1.10.510.10:FF:000210">
    <property type="entry name" value="Non-specific serine/threonine protein kinase"/>
    <property type="match status" value="1"/>
</dbReference>
<accession>A0A803KCW1</accession>
<dbReference type="SMART" id="SM00220">
    <property type="entry name" value="S_TKc"/>
    <property type="match status" value="1"/>
</dbReference>
<evidence type="ECO:0000256" key="3">
    <source>
        <dbReference type="ARBA" id="ARBA00022679"/>
    </source>
</evidence>
<evidence type="ECO:0000256" key="5">
    <source>
        <dbReference type="ARBA" id="ARBA00022777"/>
    </source>
</evidence>
<dbReference type="Gene3D" id="1.10.510.10">
    <property type="entry name" value="Transferase(Phosphotransferase) domain 1"/>
    <property type="match status" value="1"/>
</dbReference>
<evidence type="ECO:0000256" key="8">
    <source>
        <dbReference type="SAM" id="MobiDB-lite"/>
    </source>
</evidence>
<evidence type="ECO:0000256" key="4">
    <source>
        <dbReference type="ARBA" id="ARBA00022741"/>
    </source>
</evidence>
<keyword evidence="2" id="KW-0597">Phosphoprotein</keyword>
<dbReference type="GeneTree" id="ENSGT00940000154339"/>
<dbReference type="FunFam" id="3.30.200.20:FF:000474">
    <property type="entry name" value="Serine/threonine-protein kinase N2-like"/>
    <property type="match status" value="1"/>
</dbReference>
<name>A0A803KCW1_XENTR</name>